<feature type="compositionally biased region" description="Acidic residues" evidence="3">
    <location>
        <begin position="1"/>
        <end position="13"/>
    </location>
</feature>
<feature type="compositionally biased region" description="Basic and acidic residues" evidence="3">
    <location>
        <begin position="314"/>
        <end position="335"/>
    </location>
</feature>
<protein>
    <recommendedName>
        <fullName evidence="6">PHD-type domain-containing protein</fullName>
    </recommendedName>
</protein>
<gene>
    <name evidence="4" type="ORF">ACMD2_03492</name>
</gene>
<evidence type="ECO:0000256" key="3">
    <source>
        <dbReference type="SAM" id="MobiDB-lite"/>
    </source>
</evidence>
<comment type="caution">
    <text evidence="4">The sequence shown here is derived from an EMBL/GenBank/DDBJ whole genome shotgun (WGS) entry which is preliminary data.</text>
</comment>
<dbReference type="STRING" id="4615.A0A199VI26"/>
<feature type="region of interest" description="Disordered" evidence="3">
    <location>
        <begin position="1"/>
        <end position="50"/>
    </location>
</feature>
<organism evidence="4 5">
    <name type="scientific">Ananas comosus</name>
    <name type="common">Pineapple</name>
    <name type="synonym">Ananas ananas</name>
    <dbReference type="NCBI Taxonomy" id="4615"/>
    <lineage>
        <taxon>Eukaryota</taxon>
        <taxon>Viridiplantae</taxon>
        <taxon>Streptophyta</taxon>
        <taxon>Embryophyta</taxon>
        <taxon>Tracheophyta</taxon>
        <taxon>Spermatophyta</taxon>
        <taxon>Magnoliopsida</taxon>
        <taxon>Liliopsida</taxon>
        <taxon>Poales</taxon>
        <taxon>Bromeliaceae</taxon>
        <taxon>Bromelioideae</taxon>
        <taxon>Ananas</taxon>
    </lineage>
</organism>
<evidence type="ECO:0000256" key="2">
    <source>
        <dbReference type="ARBA" id="ARBA00022833"/>
    </source>
</evidence>
<accession>A0A199VI26</accession>
<keyword evidence="2" id="KW-0862">Zinc</keyword>
<dbReference type="Proteomes" id="UP000092600">
    <property type="component" value="Unassembled WGS sequence"/>
</dbReference>
<sequence length="442" mass="47784">MAEEAETSCEDEGEPRPRAPTLSPHRPPIIPRAKRPPISASSSPPLPATKKARDLPDISLCHCCGLRFPSDSISSSTTSGAGGGIGIGGGGGGGLRRKRRLRILRSQWRIVLLCSYCLVRVRSAAICSYCFAADAAGSASLRCLRCSRRVHVACLPREHRSLASWPPDPASFVCADCRPIPKLLFTNNRSSSSSSSTSNNNHSSLSVSLDDLVIEARSDAKKKAELASFAMNNAFNKAAMAKHAADRAKAALRVVLGNSPNELKANGDSAIPDEELALQLHLAMNGSERISRNSVTDKRKRRKNGELSSNSRFGKGEMCEENKFPFDGTEGRELKSNLGMNSSSIGTKKKKKEIIRYTKRRPLEMGQGYCPASRKEELVDPNCIVLALECERNGGAQASESEQIDNAPDRRYLKKYSKKKSTVKEVSPDDDGPVAVSNNGSG</sequence>
<proteinExistence type="predicted"/>
<name>A0A199VI26_ANACO</name>
<dbReference type="PANTHER" id="PTHR38530">
    <property type="entry name" value="OS06G0468300 PROTEIN"/>
    <property type="match status" value="1"/>
</dbReference>
<reference evidence="4 5" key="1">
    <citation type="journal article" date="2016" name="DNA Res.">
        <title>The draft genome of MD-2 pineapple using hybrid error correction of long reads.</title>
        <authorList>
            <person name="Redwan R.M."/>
            <person name="Saidin A."/>
            <person name="Kumar S.V."/>
        </authorList>
    </citation>
    <scope>NUCLEOTIDE SEQUENCE [LARGE SCALE GENOMIC DNA]</scope>
    <source>
        <strain evidence="5">cv. MD2</strain>
        <tissue evidence="4">Leaf</tissue>
    </source>
</reference>
<keyword evidence="1" id="KW-0863">Zinc-finger</keyword>
<feature type="region of interest" description="Disordered" evidence="3">
    <location>
        <begin position="417"/>
        <end position="442"/>
    </location>
</feature>
<evidence type="ECO:0008006" key="6">
    <source>
        <dbReference type="Google" id="ProtNLM"/>
    </source>
</evidence>
<dbReference type="SUPFAM" id="SSF57903">
    <property type="entry name" value="FYVE/PHD zinc finger"/>
    <property type="match status" value="1"/>
</dbReference>
<feature type="region of interest" description="Disordered" evidence="3">
    <location>
        <begin position="289"/>
        <end position="353"/>
    </location>
</feature>
<evidence type="ECO:0000313" key="5">
    <source>
        <dbReference type="Proteomes" id="UP000092600"/>
    </source>
</evidence>
<feature type="compositionally biased region" description="Gly residues" evidence="3">
    <location>
        <begin position="80"/>
        <end position="94"/>
    </location>
</feature>
<feature type="region of interest" description="Disordered" evidence="3">
    <location>
        <begin position="75"/>
        <end position="95"/>
    </location>
</feature>
<dbReference type="AlphaFoldDB" id="A0A199VI26"/>
<dbReference type="InterPro" id="IPR011011">
    <property type="entry name" value="Znf_FYVE_PHD"/>
</dbReference>
<dbReference type="EMBL" id="LSRQ01001777">
    <property type="protein sequence ID" value="OAY76531.1"/>
    <property type="molecule type" value="Genomic_DNA"/>
</dbReference>
<evidence type="ECO:0000313" key="4">
    <source>
        <dbReference type="EMBL" id="OAY76531.1"/>
    </source>
</evidence>
<evidence type="ECO:0000256" key="1">
    <source>
        <dbReference type="ARBA" id="ARBA00022771"/>
    </source>
</evidence>
<keyword evidence="1" id="KW-0479">Metal-binding</keyword>
<dbReference type="GO" id="GO:0008270">
    <property type="term" value="F:zinc ion binding"/>
    <property type="evidence" value="ECO:0007669"/>
    <property type="project" value="UniProtKB-KW"/>
</dbReference>